<protein>
    <submittedName>
        <fullName evidence="2">Uncharacterized protein</fullName>
    </submittedName>
</protein>
<organism evidence="2 3">
    <name type="scientific">Lentinula lateritia</name>
    <dbReference type="NCBI Taxonomy" id="40482"/>
    <lineage>
        <taxon>Eukaryota</taxon>
        <taxon>Fungi</taxon>
        <taxon>Dikarya</taxon>
        <taxon>Basidiomycota</taxon>
        <taxon>Agaricomycotina</taxon>
        <taxon>Agaricomycetes</taxon>
        <taxon>Agaricomycetidae</taxon>
        <taxon>Agaricales</taxon>
        <taxon>Marasmiineae</taxon>
        <taxon>Omphalotaceae</taxon>
        <taxon>Lentinula</taxon>
    </lineage>
</organism>
<dbReference type="AlphaFoldDB" id="A0A9W8ZX37"/>
<dbReference type="EMBL" id="JANVFS010000036">
    <property type="protein sequence ID" value="KAJ4469092.1"/>
    <property type="molecule type" value="Genomic_DNA"/>
</dbReference>
<feature type="region of interest" description="Disordered" evidence="1">
    <location>
        <begin position="1"/>
        <end position="38"/>
    </location>
</feature>
<reference evidence="2" key="2">
    <citation type="journal article" date="2023" name="Proc. Natl. Acad. Sci. U.S.A.">
        <title>A global phylogenomic analysis of the shiitake genus Lentinula.</title>
        <authorList>
            <person name="Sierra-Patev S."/>
            <person name="Min B."/>
            <person name="Naranjo-Ortiz M."/>
            <person name="Looney B."/>
            <person name="Konkel Z."/>
            <person name="Slot J.C."/>
            <person name="Sakamoto Y."/>
            <person name="Steenwyk J.L."/>
            <person name="Rokas A."/>
            <person name="Carro J."/>
            <person name="Camarero S."/>
            <person name="Ferreira P."/>
            <person name="Molpeceres G."/>
            <person name="Ruiz-Duenas F.J."/>
            <person name="Serrano A."/>
            <person name="Henrissat B."/>
            <person name="Drula E."/>
            <person name="Hughes K.W."/>
            <person name="Mata J.L."/>
            <person name="Ishikawa N.K."/>
            <person name="Vargas-Isla R."/>
            <person name="Ushijima S."/>
            <person name="Smith C.A."/>
            <person name="Donoghue J."/>
            <person name="Ahrendt S."/>
            <person name="Andreopoulos W."/>
            <person name="He G."/>
            <person name="LaButti K."/>
            <person name="Lipzen A."/>
            <person name="Ng V."/>
            <person name="Riley R."/>
            <person name="Sandor L."/>
            <person name="Barry K."/>
            <person name="Martinez A.T."/>
            <person name="Xiao Y."/>
            <person name="Gibbons J.G."/>
            <person name="Terashima K."/>
            <person name="Grigoriev I.V."/>
            <person name="Hibbett D."/>
        </authorList>
    </citation>
    <scope>NUCLEOTIDE SEQUENCE</scope>
    <source>
        <strain evidence="2">Sp2 HRB7682 ss15</strain>
    </source>
</reference>
<feature type="compositionally biased region" description="Acidic residues" evidence="1">
    <location>
        <begin position="1"/>
        <end position="10"/>
    </location>
</feature>
<feature type="compositionally biased region" description="Low complexity" evidence="1">
    <location>
        <begin position="14"/>
        <end position="29"/>
    </location>
</feature>
<reference evidence="2" key="1">
    <citation type="submission" date="2022-08" db="EMBL/GenBank/DDBJ databases">
        <authorList>
            <consortium name="DOE Joint Genome Institute"/>
            <person name="Min B."/>
            <person name="Riley R."/>
            <person name="Sierra-Patev S."/>
            <person name="Naranjo-Ortiz M."/>
            <person name="Looney B."/>
            <person name="Konkel Z."/>
            <person name="Slot J.C."/>
            <person name="Sakamoto Y."/>
            <person name="Steenwyk J.L."/>
            <person name="Rokas A."/>
            <person name="Carro J."/>
            <person name="Camarero S."/>
            <person name="Ferreira P."/>
            <person name="Molpeceres G."/>
            <person name="Ruiz-Duenas F.J."/>
            <person name="Serrano A."/>
            <person name="Henrissat B."/>
            <person name="Drula E."/>
            <person name="Hughes K.W."/>
            <person name="Mata J.L."/>
            <person name="Ishikawa N.K."/>
            <person name="Vargas-Isla R."/>
            <person name="Ushijima S."/>
            <person name="Smith C.A."/>
            <person name="Ahrendt S."/>
            <person name="Andreopoulos W."/>
            <person name="He G."/>
            <person name="Labutti K."/>
            <person name="Lipzen A."/>
            <person name="Ng V."/>
            <person name="Sandor L."/>
            <person name="Barry K."/>
            <person name="Martinez A.T."/>
            <person name="Xiao Y."/>
            <person name="Gibbons J.G."/>
            <person name="Terashima K."/>
            <person name="Hibbett D.S."/>
            <person name="Grigoriev I.V."/>
        </authorList>
    </citation>
    <scope>NUCLEOTIDE SEQUENCE</scope>
    <source>
        <strain evidence="2">Sp2 HRB7682 ss15</strain>
    </source>
</reference>
<evidence type="ECO:0000256" key="1">
    <source>
        <dbReference type="SAM" id="MobiDB-lite"/>
    </source>
</evidence>
<sequence>MTRDEAETEEGLNTTTPTTTPAAAIATTTLPPPPPSEGGWTLGVGRFYFDGSYKLGRSIRFVGTSRTQHFNAIVIASGRFNASTTPDISGLSQWGGLFL</sequence>
<evidence type="ECO:0000313" key="3">
    <source>
        <dbReference type="Proteomes" id="UP001150238"/>
    </source>
</evidence>
<gene>
    <name evidence="2" type="ORF">C8J55DRAFT_564661</name>
</gene>
<name>A0A9W8ZX37_9AGAR</name>
<accession>A0A9W8ZX37</accession>
<evidence type="ECO:0000313" key="2">
    <source>
        <dbReference type="EMBL" id="KAJ4469092.1"/>
    </source>
</evidence>
<proteinExistence type="predicted"/>
<comment type="caution">
    <text evidence="2">The sequence shown here is derived from an EMBL/GenBank/DDBJ whole genome shotgun (WGS) entry which is preliminary data.</text>
</comment>
<dbReference type="Proteomes" id="UP001150238">
    <property type="component" value="Unassembled WGS sequence"/>
</dbReference>